<dbReference type="PANTHER" id="PTHR42823">
    <property type="entry name" value="ATP SYNTHASE SUBUNIT A, CHLOROPLASTIC"/>
    <property type="match status" value="1"/>
</dbReference>
<comment type="similarity">
    <text evidence="2 11 12">Belongs to the ATPase A chain family.</text>
</comment>
<keyword evidence="7 11" id="KW-1133">Transmembrane helix</keyword>
<evidence type="ECO:0000256" key="8">
    <source>
        <dbReference type="ARBA" id="ARBA00023065"/>
    </source>
</evidence>
<dbReference type="OrthoDB" id="9789241at2"/>
<dbReference type="Pfam" id="PF00119">
    <property type="entry name" value="ATP-synt_A"/>
    <property type="match status" value="1"/>
</dbReference>
<name>A0A0R2HFR1_9LACO</name>
<proteinExistence type="inferred from homology"/>
<dbReference type="EMBL" id="CP012288">
    <property type="protein sequence ID" value="AMV67660.1"/>
    <property type="molecule type" value="Genomic_DNA"/>
</dbReference>
<feature type="transmembrane region" description="Helical" evidence="11">
    <location>
        <begin position="150"/>
        <end position="173"/>
    </location>
</feature>
<gene>
    <name evidence="11" type="primary">atpB</name>
    <name evidence="13" type="ORF">ADU70_0981</name>
    <name evidence="14" type="ORF">ADU72_1735</name>
</gene>
<comment type="subcellular location">
    <subcellularLocation>
        <location evidence="11 12">Cell membrane</location>
        <topology evidence="11 12">Multi-pass membrane protein</topology>
    </subcellularLocation>
    <subcellularLocation>
        <location evidence="1">Membrane</location>
        <topology evidence="1">Multi-pass membrane protein</topology>
    </subcellularLocation>
</comment>
<keyword evidence="9 11" id="KW-0472">Membrane</keyword>
<dbReference type="AlphaFoldDB" id="A0A0R2HFR1"/>
<dbReference type="RefSeq" id="WP_046872488.1">
    <property type="nucleotide sequence ID" value="NZ_BAAAXI010000168.1"/>
</dbReference>
<evidence type="ECO:0000256" key="5">
    <source>
        <dbReference type="ARBA" id="ARBA00022692"/>
    </source>
</evidence>
<evidence type="ECO:0000313" key="14">
    <source>
        <dbReference type="EMBL" id="AMV67660.1"/>
    </source>
</evidence>
<dbReference type="GO" id="GO:0045259">
    <property type="term" value="C:proton-transporting ATP synthase complex"/>
    <property type="evidence" value="ECO:0007669"/>
    <property type="project" value="UniProtKB-KW"/>
</dbReference>
<keyword evidence="15" id="KW-1185">Reference proteome</keyword>
<dbReference type="Proteomes" id="UP000076244">
    <property type="component" value="Chromosome"/>
</dbReference>
<dbReference type="NCBIfam" id="NF004479">
    <property type="entry name" value="PRK05815.1-4"/>
    <property type="match status" value="1"/>
</dbReference>
<dbReference type="CDD" id="cd00310">
    <property type="entry name" value="ATP-synt_Fo_a_6"/>
    <property type="match status" value="1"/>
</dbReference>
<dbReference type="PRINTS" id="PR00123">
    <property type="entry name" value="ATPASEA"/>
</dbReference>
<evidence type="ECO:0000256" key="10">
    <source>
        <dbReference type="ARBA" id="ARBA00023310"/>
    </source>
</evidence>
<evidence type="ECO:0000313" key="15">
    <source>
        <dbReference type="Proteomes" id="UP000076244"/>
    </source>
</evidence>
<dbReference type="NCBIfam" id="TIGR01131">
    <property type="entry name" value="ATP_synt_6_or_A"/>
    <property type="match status" value="1"/>
</dbReference>
<dbReference type="Gene3D" id="1.20.120.220">
    <property type="entry name" value="ATP synthase, F0 complex, subunit A"/>
    <property type="match status" value="1"/>
</dbReference>
<dbReference type="KEGG" id="pdm:ADU72_1735"/>
<reference evidence="15 16" key="1">
    <citation type="journal article" date="2016" name="PLoS ONE">
        <title>The Identification of Novel Diagnostic Marker Genes for the Detection of Beer Spoiling Pediococcus damnosus Strains Using the BlAst Diagnostic Gene findEr.</title>
        <authorList>
            <person name="Behr J."/>
            <person name="Geissler A.J."/>
            <person name="Schmid J."/>
            <person name="Zehe A."/>
            <person name="Vogel R.F."/>
        </authorList>
    </citation>
    <scope>NUCLEOTIDE SEQUENCE [LARGE SCALE GENOMIC DNA]</scope>
    <source>
        <strain evidence="13 16">TMW 2.1533</strain>
        <strain evidence="14 15">TMW 2.1535</strain>
    </source>
</reference>
<evidence type="ECO:0000313" key="16">
    <source>
        <dbReference type="Proteomes" id="UP000076405"/>
    </source>
</evidence>
<feature type="transmembrane region" description="Helical" evidence="11">
    <location>
        <begin position="115"/>
        <end position="138"/>
    </location>
</feature>
<dbReference type="InterPro" id="IPR000568">
    <property type="entry name" value="ATP_synth_F0_asu"/>
</dbReference>
<dbReference type="GO" id="GO:0042777">
    <property type="term" value="P:proton motive force-driven plasma membrane ATP synthesis"/>
    <property type="evidence" value="ECO:0007669"/>
    <property type="project" value="TreeGrafter"/>
</dbReference>
<keyword evidence="3 11" id="KW-0813">Transport</keyword>
<dbReference type="InterPro" id="IPR035908">
    <property type="entry name" value="F0_ATP_A_sf"/>
</dbReference>
<feature type="transmembrane region" description="Helical" evidence="11">
    <location>
        <begin position="213"/>
        <end position="231"/>
    </location>
</feature>
<feature type="transmembrane region" description="Helical" evidence="11">
    <location>
        <begin position="76"/>
        <end position="95"/>
    </location>
</feature>
<dbReference type="SUPFAM" id="SSF81336">
    <property type="entry name" value="F1F0 ATP synthase subunit A"/>
    <property type="match status" value="1"/>
</dbReference>
<evidence type="ECO:0000256" key="4">
    <source>
        <dbReference type="ARBA" id="ARBA00022547"/>
    </source>
</evidence>
<protein>
    <recommendedName>
        <fullName evidence="11 12">ATP synthase subunit a</fullName>
    </recommendedName>
    <alternativeName>
        <fullName evidence="11">ATP synthase F0 sector subunit a</fullName>
    </alternativeName>
    <alternativeName>
        <fullName evidence="11">F-ATPase subunit 6</fullName>
    </alternativeName>
</protein>
<evidence type="ECO:0000256" key="3">
    <source>
        <dbReference type="ARBA" id="ARBA00022448"/>
    </source>
</evidence>
<keyword evidence="10 11" id="KW-0066">ATP synthesis</keyword>
<evidence type="ECO:0000256" key="1">
    <source>
        <dbReference type="ARBA" id="ARBA00004141"/>
    </source>
</evidence>
<feature type="transmembrane region" description="Helical" evidence="11">
    <location>
        <begin position="20"/>
        <end position="39"/>
    </location>
</feature>
<feature type="transmembrane region" description="Helical" evidence="11">
    <location>
        <begin position="185"/>
        <end position="206"/>
    </location>
</feature>
<dbReference type="GO" id="GO:0005886">
    <property type="term" value="C:plasma membrane"/>
    <property type="evidence" value="ECO:0007669"/>
    <property type="project" value="UniProtKB-SubCell"/>
</dbReference>
<dbReference type="PANTHER" id="PTHR42823:SF3">
    <property type="entry name" value="ATP SYNTHASE SUBUNIT A, CHLOROPLASTIC"/>
    <property type="match status" value="1"/>
</dbReference>
<dbReference type="HAMAP" id="MF_01393">
    <property type="entry name" value="ATP_synth_a_bact"/>
    <property type="match status" value="1"/>
</dbReference>
<keyword evidence="11" id="KW-1003">Cell membrane</keyword>
<dbReference type="InterPro" id="IPR045082">
    <property type="entry name" value="ATP_syn_F0_a_bact/chloroplast"/>
</dbReference>
<sequence>MNGESVSTFQFLGLTFNTTNIISGLLAATIVFVVVFVLSRKIQLKPTGKQNVLEWMIDFTNNIVRGSVTNGDAPKFGLYAFTLFLFIFVSNQLGMFLQIGWNGVTYVRSPTSDPVITLTLSLMTIMFAHFSGVEKLGFKRYFKNTYLTPFVFWLPISIFTELIDFLTLGLRIYGVIFSGEMLLKIIGGMAFSGGPLMTIATVPISLIWQGFSVFLGSIQAYVFVTLTSVYISQQVQIEE</sequence>
<evidence type="ECO:0000256" key="7">
    <source>
        <dbReference type="ARBA" id="ARBA00022989"/>
    </source>
</evidence>
<evidence type="ECO:0000256" key="2">
    <source>
        <dbReference type="ARBA" id="ARBA00006810"/>
    </source>
</evidence>
<organism evidence="13 16">
    <name type="scientific">Pediococcus damnosus</name>
    <dbReference type="NCBI Taxonomy" id="51663"/>
    <lineage>
        <taxon>Bacteria</taxon>
        <taxon>Bacillati</taxon>
        <taxon>Bacillota</taxon>
        <taxon>Bacilli</taxon>
        <taxon>Lactobacillales</taxon>
        <taxon>Lactobacillaceae</taxon>
        <taxon>Pediococcus</taxon>
    </lineage>
</organism>
<evidence type="ECO:0000256" key="11">
    <source>
        <dbReference type="HAMAP-Rule" id="MF_01393"/>
    </source>
</evidence>
<evidence type="ECO:0000256" key="6">
    <source>
        <dbReference type="ARBA" id="ARBA00022781"/>
    </source>
</evidence>
<keyword evidence="8 11" id="KW-0406">Ion transport</keyword>
<accession>A0A0R2HFR1</accession>
<dbReference type="GO" id="GO:0046933">
    <property type="term" value="F:proton-transporting ATP synthase activity, rotational mechanism"/>
    <property type="evidence" value="ECO:0007669"/>
    <property type="project" value="UniProtKB-UniRule"/>
</dbReference>
<evidence type="ECO:0000256" key="12">
    <source>
        <dbReference type="RuleBase" id="RU000483"/>
    </source>
</evidence>
<keyword evidence="5 11" id="KW-0812">Transmembrane</keyword>
<keyword evidence="6 11" id="KW-0375">Hydrogen ion transport</keyword>
<dbReference type="Proteomes" id="UP000076405">
    <property type="component" value="Chromosome"/>
</dbReference>
<dbReference type="EMBL" id="CP012275">
    <property type="protein sequence ID" value="AMV62475.1"/>
    <property type="molecule type" value="Genomic_DNA"/>
</dbReference>
<comment type="function">
    <text evidence="11 12">Key component of the proton channel; it plays a direct role in the translocation of protons across the membrane.</text>
</comment>
<dbReference type="GeneID" id="57276041"/>
<evidence type="ECO:0000256" key="9">
    <source>
        <dbReference type="ARBA" id="ARBA00023136"/>
    </source>
</evidence>
<evidence type="ECO:0000313" key="13">
    <source>
        <dbReference type="EMBL" id="AMV62475.1"/>
    </source>
</evidence>
<keyword evidence="4 11" id="KW-0138">CF(0)</keyword>